<organism evidence="10 13">
    <name type="scientific">Didymodactylos carnosus</name>
    <dbReference type="NCBI Taxonomy" id="1234261"/>
    <lineage>
        <taxon>Eukaryota</taxon>
        <taxon>Metazoa</taxon>
        <taxon>Spiralia</taxon>
        <taxon>Gnathifera</taxon>
        <taxon>Rotifera</taxon>
        <taxon>Eurotatoria</taxon>
        <taxon>Bdelloidea</taxon>
        <taxon>Philodinida</taxon>
        <taxon>Philodinidae</taxon>
        <taxon>Didymodactylos</taxon>
    </lineage>
</organism>
<comment type="cofactor">
    <cofactor evidence="1 7 8">
        <name>FAD</name>
        <dbReference type="ChEBI" id="CHEBI:57692"/>
    </cofactor>
</comment>
<dbReference type="InterPro" id="IPR036188">
    <property type="entry name" value="FAD/NAD-bd_sf"/>
</dbReference>
<dbReference type="Gene3D" id="3.50.50.60">
    <property type="entry name" value="FAD/NAD(P)-binding domain"/>
    <property type="match status" value="3"/>
</dbReference>
<comment type="caution">
    <text evidence="10">The sequence shown here is derived from an EMBL/GenBank/DDBJ whole genome shotgun (WGS) entry which is preliminary data.</text>
</comment>
<proteinExistence type="inferred from homology"/>
<dbReference type="InterPro" id="IPR000960">
    <property type="entry name" value="Flavin_mOase"/>
</dbReference>
<evidence type="ECO:0000256" key="3">
    <source>
        <dbReference type="ARBA" id="ARBA00022630"/>
    </source>
</evidence>
<dbReference type="InterPro" id="IPR020946">
    <property type="entry name" value="Flavin_mOase-like"/>
</dbReference>
<dbReference type="Proteomes" id="UP000682733">
    <property type="component" value="Unassembled WGS sequence"/>
</dbReference>
<dbReference type="InterPro" id="IPR050346">
    <property type="entry name" value="FMO-like"/>
</dbReference>
<dbReference type="Proteomes" id="UP000681722">
    <property type="component" value="Unassembled WGS sequence"/>
</dbReference>
<evidence type="ECO:0000256" key="8">
    <source>
        <dbReference type="RuleBase" id="RU361177"/>
    </source>
</evidence>
<evidence type="ECO:0000313" key="12">
    <source>
        <dbReference type="EMBL" id="CAF4004635.1"/>
    </source>
</evidence>
<dbReference type="PRINTS" id="PR00370">
    <property type="entry name" value="FMOXYGENASE"/>
</dbReference>
<comment type="similarity">
    <text evidence="2 7 8">Belongs to the FMO family.</text>
</comment>
<dbReference type="GO" id="GO:0050661">
    <property type="term" value="F:NADP binding"/>
    <property type="evidence" value="ECO:0007669"/>
    <property type="project" value="InterPro"/>
</dbReference>
<keyword evidence="3 7" id="KW-0285">Flavoprotein</keyword>
<sequence length="559" mass="64374">MNLKPLHVGIIGGGASGLVTLKELLAEGHDGIVFEKSDVIGGLFQTVYQQGYMVSSNVVTMFSDFVGLEQDKNDLLEKPRMWSFIEYSKYLNDYAEHFRLRPYIKFQTCVQSVWKNVTTNKWNIKVKSVVDEKEAIYTFDRIAVCSGTHQKRNMPSFKGQHLYKGTIKHLQDIRKYEDFTDKRLCIVGSGEGGSDITLAAAKYGKKTYLSIRKDHGFILPRYPNGPFYPSDLGTTRAIHSIPRAHGLLHTYLYIFFNLIASYIKGIRTVEDKVQRASLYMNLKQIKTSNWMNTYGTKNTSFVEAMVEYKCERKPAIKELTEHKVTFDDGTEEEIDEIVCCTGFISEFSFLEIGDKQADPMHAELVRKVAYDARIPHDLYKHCVHPHFGDELFFIGFVRPAFGAIPPLAEMQARWYALLCSNKLALPDKETMIEESKTYVKYIEWQLTPYRTNRIVNLTDFVIYSDDLARTIGCRPHLVKMFFSDPSLWLKCMCGPIMNAQYRLVGPHSKSDQARQIIKQVRWLKHLNLVSLFLLYVHAFIWFCGLKSHQPSTWYPISAP</sequence>
<dbReference type="FunFam" id="3.50.50.60:FF:000023">
    <property type="entry name" value="Dimethylaniline monooxygenase [N-oxide-forming]"/>
    <property type="match status" value="1"/>
</dbReference>
<evidence type="ECO:0000313" key="11">
    <source>
        <dbReference type="EMBL" id="CAF3598322.1"/>
    </source>
</evidence>
<dbReference type="Pfam" id="PF00743">
    <property type="entry name" value="FMO-like"/>
    <property type="match status" value="1"/>
</dbReference>
<keyword evidence="7" id="KW-0472">Membrane</keyword>
<dbReference type="AlphaFoldDB" id="A0A814ZEZ1"/>
<keyword evidence="4 7" id="KW-0274">FAD</keyword>
<keyword evidence="7 8" id="KW-0503">Monooxygenase</keyword>
<evidence type="ECO:0000313" key="10">
    <source>
        <dbReference type="EMBL" id="CAF1241435.1"/>
    </source>
</evidence>
<dbReference type="OrthoDB" id="66881at2759"/>
<dbReference type="EC" id="1.-.-.-" evidence="8"/>
<gene>
    <name evidence="10" type="ORF">GPM918_LOCUS25678</name>
    <name evidence="9" type="ORF">OVA965_LOCUS5314</name>
    <name evidence="12" type="ORF">SRO942_LOCUS25701</name>
    <name evidence="11" type="ORF">TMI583_LOCUS5312</name>
</gene>
<dbReference type="Proteomes" id="UP000677228">
    <property type="component" value="Unassembled WGS sequence"/>
</dbReference>
<evidence type="ECO:0000256" key="2">
    <source>
        <dbReference type="ARBA" id="ARBA00009183"/>
    </source>
</evidence>
<evidence type="ECO:0000256" key="1">
    <source>
        <dbReference type="ARBA" id="ARBA00001974"/>
    </source>
</evidence>
<evidence type="ECO:0000256" key="4">
    <source>
        <dbReference type="ARBA" id="ARBA00022827"/>
    </source>
</evidence>
<evidence type="ECO:0000256" key="6">
    <source>
        <dbReference type="ARBA" id="ARBA00023002"/>
    </source>
</evidence>
<dbReference type="GO" id="GO:0004499">
    <property type="term" value="F:N,N-dimethylaniline monooxygenase activity"/>
    <property type="evidence" value="ECO:0007669"/>
    <property type="project" value="UniProtKB-UniRule"/>
</dbReference>
<dbReference type="SUPFAM" id="SSF51905">
    <property type="entry name" value="FAD/NAD(P)-binding domain"/>
    <property type="match status" value="2"/>
</dbReference>
<evidence type="ECO:0000313" key="13">
    <source>
        <dbReference type="Proteomes" id="UP000663829"/>
    </source>
</evidence>
<dbReference type="PANTHER" id="PTHR23023">
    <property type="entry name" value="DIMETHYLANILINE MONOOXYGENASE"/>
    <property type="match status" value="1"/>
</dbReference>
<keyword evidence="7" id="KW-0256">Endoplasmic reticulum</keyword>
<reference evidence="10" key="1">
    <citation type="submission" date="2021-02" db="EMBL/GenBank/DDBJ databases">
        <authorList>
            <person name="Nowell W R."/>
        </authorList>
    </citation>
    <scope>NUCLEOTIDE SEQUENCE</scope>
</reference>
<name>A0A814ZEZ1_9BILA</name>
<dbReference type="GO" id="GO:0050660">
    <property type="term" value="F:flavin adenine dinucleotide binding"/>
    <property type="evidence" value="ECO:0007669"/>
    <property type="project" value="InterPro"/>
</dbReference>
<dbReference type="EMBL" id="CAJOBA010001484">
    <property type="protein sequence ID" value="CAF3598322.1"/>
    <property type="molecule type" value="Genomic_DNA"/>
</dbReference>
<keyword evidence="13" id="KW-1185">Reference proteome</keyword>
<dbReference type="EMBL" id="CAJNOQ010010054">
    <property type="protein sequence ID" value="CAF1241435.1"/>
    <property type="molecule type" value="Genomic_DNA"/>
</dbReference>
<evidence type="ECO:0000256" key="5">
    <source>
        <dbReference type="ARBA" id="ARBA00022857"/>
    </source>
</evidence>
<dbReference type="EMBL" id="CAJNOK010001484">
    <property type="protein sequence ID" value="CAF0814370.1"/>
    <property type="molecule type" value="Genomic_DNA"/>
</dbReference>
<dbReference type="Proteomes" id="UP000663829">
    <property type="component" value="Unassembled WGS sequence"/>
</dbReference>
<dbReference type="EMBL" id="CAJOBC010010638">
    <property type="protein sequence ID" value="CAF4004635.1"/>
    <property type="molecule type" value="Genomic_DNA"/>
</dbReference>
<keyword evidence="6 7" id="KW-0560">Oxidoreductase</keyword>
<comment type="subcellular location">
    <subcellularLocation>
        <location evidence="7">Endoplasmic reticulum membrane</location>
    </subcellularLocation>
</comment>
<accession>A0A814ZEZ1</accession>
<keyword evidence="5 7" id="KW-0521">NADP</keyword>
<evidence type="ECO:0000313" key="9">
    <source>
        <dbReference type="EMBL" id="CAF0814370.1"/>
    </source>
</evidence>
<dbReference type="PIRSF" id="PIRSF000332">
    <property type="entry name" value="FMO"/>
    <property type="match status" value="1"/>
</dbReference>
<protein>
    <recommendedName>
        <fullName evidence="8">Flavin-containing monooxygenase</fullName>
        <ecNumber evidence="8">1.-.-.-</ecNumber>
    </recommendedName>
</protein>
<dbReference type="GO" id="GO:0005789">
    <property type="term" value="C:endoplasmic reticulum membrane"/>
    <property type="evidence" value="ECO:0007669"/>
    <property type="project" value="UniProtKB-SubCell"/>
</dbReference>
<evidence type="ECO:0000256" key="7">
    <source>
        <dbReference type="PIRNR" id="PIRNR000332"/>
    </source>
</evidence>